<gene>
    <name evidence="5" type="ORF">E3A20_01980</name>
</gene>
<dbReference type="InterPro" id="IPR011625">
    <property type="entry name" value="A2M_N_BRD"/>
</dbReference>
<sequence length="1425" mass="158356">MCMTDCWIYLRSSLLFLALGLLTFGREKALAGDKSDFPSEWKRIDQLIQDQKLREAESGALDLLKSAKTANDADNWTRALLKISQLKVGLHSYEEAAHFLKSEPRPAGLTHQTILSLYYARILETYLNAYDWEIRQREKSTGAQKTLKQWTAAEIYQEALAALVPLWQSREKLGSAAAPLLQEFIEKGNYPKNIRTSWRDTITYLIADLLANSGHWSIENTNELSKLDPITWLTTQPPALVDGDLAKESLHPLARLVAVLKDLERWHAARKEPEAALEAHLTMVRHIDSVWSSGADLSRGNRLALYLEGYLHTKESVPWWSMGMGQLASMLQSRDELVKAHRVASEGLAKYPSTPGAEQCKSIVQQIEFPHYAVTAMPADGTERRSIEIQHSNLKKIYFRAYPLDFLKEIESSQTSYYVGKRTELLQELLKKPAPMAWTTELPDLKDFRSHKTYVTTPLKNHGLYTILVSARPDFQEAENTITGVSLLITDIAILEADGSNKHRNLMVVDAQSGAPLAGIPVRLYSAEREKNFKLSKTLRTDNFGQIQIPKAHSNSSSNSKSKFNAAKPYQEDHAIIVAQRGDAWALSTHRNFYGENSADSTKQETLLFTDRGIYRPGQKIFWKVLAYEAARDQGRFKNAAGAAVTVSLHDTNGKEVDQVKIVANEFGTAAGTFEIPQGRALGPWHLRTNKGNQRASFRVEEYKRPTFEAKIRPPSGTVRLDQPLTIKGEARYYNGMALSEGKANWRVVRTALFPWWWNWIYFNLGGGEREEVVQSGTTSLAADGTFQATFTPTASSAYEGMGSKLVYSFRMVVDVLSSGGENKTTSLQFKVGRTDVTADLTFDRGLYLANEKVQVRIARTDLNGNPLPGSGKYRLLKVKEPTQFLSPAEIPLPPAPGTMALQTPGDKQRPRWSPDYSPEGELARWSDGDEIISQSVSHDEKGAATVDLPPLAAGVYRLRYETADKAGGSFDTWKEIVVAAKEGSKPETSPQIPLGLFVEKDRVLVGEKMRVLVAASGREQTVILMVTRRGKPHERRVLNTKDLGVIEFSITDEDRGTIVLTASAMIDHQFIQLTKSVFVPWDQKDLKVEITRVRDRLTPGSQESISLAVAGPKAQPAAAEVLAYMYDKSLDFFTGHRPHGIESLTDRIFPAQPKFPRLFYDARPVFGSTFAGSGFTNFNAWSPFQPDYLKLDMTMGSPSAVGGLGSRRSGRGIPMMHMQAPAAASVMESDAGGVDRRSINTAKASTIAKALPAESDQVTASTAGQDSGGDIDIRKDFRETPFFMPKLRTDAKGQLTFEFEVPDSLTTWSLWLLALTQDLKSGVAHRELVAAKQLMVKPYLPRFLREGDQGELRVVVQNSGDAPLTGRLEIQISDEKSGKDLSELLGLKDGQKDLARTFTVEGGKESVHTFSLKVPESLFDAVVK</sequence>
<proteinExistence type="inferred from homology"/>
<organism evidence="5 6">
    <name type="scientific">Planctomyces bekefii</name>
    <dbReference type="NCBI Taxonomy" id="1653850"/>
    <lineage>
        <taxon>Bacteria</taxon>
        <taxon>Pseudomonadati</taxon>
        <taxon>Planctomycetota</taxon>
        <taxon>Planctomycetia</taxon>
        <taxon>Planctomycetales</taxon>
        <taxon>Planctomycetaceae</taxon>
        <taxon>Planctomyces</taxon>
    </lineage>
</organism>
<evidence type="ECO:0000313" key="6">
    <source>
        <dbReference type="Proteomes" id="UP000321083"/>
    </source>
</evidence>
<evidence type="ECO:0000313" key="5">
    <source>
        <dbReference type="EMBL" id="TWW12319.1"/>
    </source>
</evidence>
<keyword evidence="6" id="KW-1185">Reference proteome</keyword>
<evidence type="ECO:0000259" key="4">
    <source>
        <dbReference type="SMART" id="SM01360"/>
    </source>
</evidence>
<reference evidence="5 6" key="2">
    <citation type="submission" date="2019-08" db="EMBL/GenBank/DDBJ databases">
        <authorList>
            <person name="Henke P."/>
        </authorList>
    </citation>
    <scope>NUCLEOTIDE SEQUENCE [LARGE SCALE GENOMIC DNA]</scope>
    <source>
        <strain evidence="5">Phe10_nw2017</strain>
    </source>
</reference>
<feature type="compositionally biased region" description="Low complexity" evidence="2">
    <location>
        <begin position="551"/>
        <end position="565"/>
    </location>
</feature>
<dbReference type="Pfam" id="PF01835">
    <property type="entry name" value="MG2"/>
    <property type="match status" value="1"/>
</dbReference>
<name>A0A5C6MDR1_9PLAN</name>
<feature type="non-terminal residue" evidence="5">
    <location>
        <position position="1425"/>
    </location>
</feature>
<feature type="region of interest" description="Disordered" evidence="2">
    <location>
        <begin position="546"/>
        <end position="565"/>
    </location>
</feature>
<dbReference type="InterPro" id="IPR051802">
    <property type="entry name" value="YfhM-like"/>
</dbReference>
<dbReference type="Proteomes" id="UP000321083">
    <property type="component" value="Unassembled WGS sequence"/>
</dbReference>
<evidence type="ECO:0008006" key="7">
    <source>
        <dbReference type="Google" id="ProtNLM"/>
    </source>
</evidence>
<dbReference type="SMART" id="SM01360">
    <property type="entry name" value="A2M"/>
    <property type="match status" value="1"/>
</dbReference>
<protein>
    <recommendedName>
        <fullName evidence="7">Alpha-2-macroglobulin</fullName>
    </recommendedName>
</protein>
<dbReference type="InterPro" id="IPR001599">
    <property type="entry name" value="Macroglobln_a2"/>
</dbReference>
<feature type="domain" description="Alpha-2-macroglobulin bait region" evidence="3">
    <location>
        <begin position="995"/>
        <end position="1134"/>
    </location>
</feature>
<reference evidence="5 6" key="1">
    <citation type="submission" date="2019-08" db="EMBL/GenBank/DDBJ databases">
        <title>100 year-old enigma solved: identification of Planctomyces bekefii, the type genus and species of the phylum Planctomycetes.</title>
        <authorList>
            <person name="Svetlana D.N."/>
            <person name="Overmann J."/>
        </authorList>
    </citation>
    <scope>NUCLEOTIDE SEQUENCE [LARGE SCALE GENOMIC DNA]</scope>
    <source>
        <strain evidence="5">Phe10_nw2017</strain>
    </source>
</reference>
<dbReference type="GO" id="GO:0004866">
    <property type="term" value="F:endopeptidase inhibitor activity"/>
    <property type="evidence" value="ECO:0007669"/>
    <property type="project" value="InterPro"/>
</dbReference>
<evidence type="ECO:0000256" key="1">
    <source>
        <dbReference type="ARBA" id="ARBA00010556"/>
    </source>
</evidence>
<comment type="caution">
    <text evidence="5">The sequence shown here is derived from an EMBL/GenBank/DDBJ whole genome shotgun (WGS) entry which is preliminary data.</text>
</comment>
<dbReference type="Gene3D" id="2.60.40.1930">
    <property type="match status" value="1"/>
</dbReference>
<dbReference type="EMBL" id="SRHE01000019">
    <property type="protein sequence ID" value="TWW12319.1"/>
    <property type="molecule type" value="Genomic_DNA"/>
</dbReference>
<dbReference type="Pfam" id="PF00207">
    <property type="entry name" value="A2M"/>
    <property type="match status" value="1"/>
</dbReference>
<dbReference type="SMART" id="SM01359">
    <property type="entry name" value="A2M_N_2"/>
    <property type="match status" value="1"/>
</dbReference>
<dbReference type="Gene3D" id="2.20.130.20">
    <property type="match status" value="1"/>
</dbReference>
<feature type="region of interest" description="Disordered" evidence="2">
    <location>
        <begin position="888"/>
        <end position="917"/>
    </location>
</feature>
<evidence type="ECO:0000256" key="2">
    <source>
        <dbReference type="SAM" id="MobiDB-lite"/>
    </source>
</evidence>
<evidence type="ECO:0000259" key="3">
    <source>
        <dbReference type="SMART" id="SM01359"/>
    </source>
</evidence>
<accession>A0A5C6MDR1</accession>
<feature type="domain" description="Alpha-2-macroglobulin" evidence="4">
    <location>
        <begin position="1281"/>
        <end position="1371"/>
    </location>
</feature>
<dbReference type="InterPro" id="IPR002890">
    <property type="entry name" value="MG2"/>
</dbReference>
<comment type="similarity">
    <text evidence="1">Belongs to the protease inhibitor I39 (alpha-2-macroglobulin) family. Bacterial alpha-2-macroglobulin subfamily.</text>
</comment>
<dbReference type="PANTHER" id="PTHR40094">
    <property type="entry name" value="ALPHA-2-MACROGLOBULIN HOMOLOG"/>
    <property type="match status" value="1"/>
</dbReference>
<dbReference type="PANTHER" id="PTHR40094:SF1">
    <property type="entry name" value="UBIQUITIN DOMAIN-CONTAINING PROTEIN"/>
    <property type="match status" value="1"/>
</dbReference>